<dbReference type="Proteomes" id="UP001454036">
    <property type="component" value="Unassembled WGS sequence"/>
</dbReference>
<organism evidence="1 2">
    <name type="scientific">Lithospermum erythrorhizon</name>
    <name type="common">Purple gromwell</name>
    <name type="synonym">Lithospermum officinale var. erythrorhizon</name>
    <dbReference type="NCBI Taxonomy" id="34254"/>
    <lineage>
        <taxon>Eukaryota</taxon>
        <taxon>Viridiplantae</taxon>
        <taxon>Streptophyta</taxon>
        <taxon>Embryophyta</taxon>
        <taxon>Tracheophyta</taxon>
        <taxon>Spermatophyta</taxon>
        <taxon>Magnoliopsida</taxon>
        <taxon>eudicotyledons</taxon>
        <taxon>Gunneridae</taxon>
        <taxon>Pentapetalae</taxon>
        <taxon>asterids</taxon>
        <taxon>lamiids</taxon>
        <taxon>Boraginales</taxon>
        <taxon>Boraginaceae</taxon>
        <taxon>Boraginoideae</taxon>
        <taxon>Lithospermeae</taxon>
        <taxon>Lithospermum</taxon>
    </lineage>
</organism>
<protein>
    <submittedName>
        <fullName evidence="1">Uncharacterized protein</fullName>
    </submittedName>
</protein>
<evidence type="ECO:0000313" key="1">
    <source>
        <dbReference type="EMBL" id="GAA0166394.1"/>
    </source>
</evidence>
<proteinExistence type="predicted"/>
<dbReference type="EMBL" id="BAABME010038395">
    <property type="protein sequence ID" value="GAA0166394.1"/>
    <property type="molecule type" value="Genomic_DNA"/>
</dbReference>
<evidence type="ECO:0000313" key="2">
    <source>
        <dbReference type="Proteomes" id="UP001454036"/>
    </source>
</evidence>
<comment type="caution">
    <text evidence="1">The sequence shown here is derived from an EMBL/GenBank/DDBJ whole genome shotgun (WGS) entry which is preliminary data.</text>
</comment>
<reference evidence="1 2" key="1">
    <citation type="submission" date="2024-01" db="EMBL/GenBank/DDBJ databases">
        <title>The complete chloroplast genome sequence of Lithospermum erythrorhizon: insights into the phylogenetic relationship among Boraginaceae species and the maternal lineages of purple gromwells.</title>
        <authorList>
            <person name="Okada T."/>
            <person name="Watanabe K."/>
        </authorList>
    </citation>
    <scope>NUCLEOTIDE SEQUENCE [LARGE SCALE GENOMIC DNA]</scope>
</reference>
<name>A0AAV3QQT2_LITER</name>
<gene>
    <name evidence="1" type="ORF">LIER_43756</name>
</gene>
<accession>A0AAV3QQT2</accession>
<keyword evidence="2" id="KW-1185">Reference proteome</keyword>
<sequence>MVCYYAFSPLGLPLEEAQEMADFGLLFYQYFLVEESSCPSPDLPGEGGACESTLTLSIYVWHPGTVVLGEAPIPKGIHSLSQMRPYLGPFFLPFTCRLKLPAN</sequence>
<dbReference type="AlphaFoldDB" id="A0AAV3QQT2"/>